<dbReference type="InterPro" id="IPR016181">
    <property type="entry name" value="Acyl_CoA_acyltransferase"/>
</dbReference>
<name>A0A370HAF1_9NOCA</name>
<dbReference type="RefSeq" id="WP_068013209.1">
    <property type="nucleotide sequence ID" value="NZ_QQAZ01000003.1"/>
</dbReference>
<sequence length="150" mass="16655">MTITLRPCAGRTEFPRLVEVWRSAVAATHDFLSREYFEHIESHLASDYLPLVDLTVAVLDDRIVGFSGISAGQLEMLFIDDDFRGCGIGSVLLRAALDRFPSLTVDVNEENPQALGFYQRHGFVVTGRSETDSEGRPHPLLHLVFAAPPD</sequence>
<dbReference type="Proteomes" id="UP000255355">
    <property type="component" value="Unassembled WGS sequence"/>
</dbReference>
<evidence type="ECO:0000256" key="1">
    <source>
        <dbReference type="ARBA" id="ARBA00022679"/>
    </source>
</evidence>
<keyword evidence="2" id="KW-0012">Acyltransferase</keyword>
<evidence type="ECO:0000259" key="3">
    <source>
        <dbReference type="PROSITE" id="PS51186"/>
    </source>
</evidence>
<dbReference type="NCBIfam" id="NF007807">
    <property type="entry name" value="PRK10514.1"/>
    <property type="match status" value="1"/>
</dbReference>
<organism evidence="4 5">
    <name type="scientific">Nocardia mexicana</name>
    <dbReference type="NCBI Taxonomy" id="279262"/>
    <lineage>
        <taxon>Bacteria</taxon>
        <taxon>Bacillati</taxon>
        <taxon>Actinomycetota</taxon>
        <taxon>Actinomycetes</taxon>
        <taxon>Mycobacteriales</taxon>
        <taxon>Nocardiaceae</taxon>
        <taxon>Nocardia</taxon>
    </lineage>
</organism>
<keyword evidence="5" id="KW-1185">Reference proteome</keyword>
<accession>A0A370HAF1</accession>
<reference evidence="4 5" key="1">
    <citation type="submission" date="2018-07" db="EMBL/GenBank/DDBJ databases">
        <title>Genomic Encyclopedia of Type Strains, Phase IV (KMG-IV): sequencing the most valuable type-strain genomes for metagenomic binning, comparative biology and taxonomic classification.</title>
        <authorList>
            <person name="Goeker M."/>
        </authorList>
    </citation>
    <scope>NUCLEOTIDE SEQUENCE [LARGE SCALE GENOMIC DNA]</scope>
    <source>
        <strain evidence="4 5">DSM 44952</strain>
    </source>
</reference>
<dbReference type="EMBL" id="QQAZ01000003">
    <property type="protein sequence ID" value="RDI53004.1"/>
    <property type="molecule type" value="Genomic_DNA"/>
</dbReference>
<protein>
    <submittedName>
        <fullName evidence="4">Putative acetyltransferase</fullName>
    </submittedName>
</protein>
<dbReference type="Pfam" id="PF13673">
    <property type="entry name" value="Acetyltransf_10"/>
    <property type="match status" value="1"/>
</dbReference>
<feature type="domain" description="N-acetyltransferase" evidence="3">
    <location>
        <begin position="3"/>
        <end position="150"/>
    </location>
</feature>
<evidence type="ECO:0000256" key="2">
    <source>
        <dbReference type="ARBA" id="ARBA00023315"/>
    </source>
</evidence>
<dbReference type="AlphaFoldDB" id="A0A370HAF1"/>
<dbReference type="SUPFAM" id="SSF55729">
    <property type="entry name" value="Acyl-CoA N-acyltransferases (Nat)"/>
    <property type="match status" value="1"/>
</dbReference>
<dbReference type="PANTHER" id="PTHR43800">
    <property type="entry name" value="PEPTIDYL-LYSINE N-ACETYLTRANSFERASE YJAB"/>
    <property type="match status" value="1"/>
</dbReference>
<evidence type="ECO:0000313" key="5">
    <source>
        <dbReference type="Proteomes" id="UP000255355"/>
    </source>
</evidence>
<keyword evidence="1 4" id="KW-0808">Transferase</keyword>
<dbReference type="PROSITE" id="PS51186">
    <property type="entry name" value="GNAT"/>
    <property type="match status" value="1"/>
</dbReference>
<dbReference type="STRING" id="1210089.GCA_001613165_00442"/>
<dbReference type="InterPro" id="IPR000182">
    <property type="entry name" value="GNAT_dom"/>
</dbReference>
<dbReference type="OrthoDB" id="9788300at2"/>
<dbReference type="Gene3D" id="3.40.630.30">
    <property type="match status" value="1"/>
</dbReference>
<evidence type="ECO:0000313" key="4">
    <source>
        <dbReference type="EMBL" id="RDI53004.1"/>
    </source>
</evidence>
<dbReference type="CDD" id="cd04301">
    <property type="entry name" value="NAT_SF"/>
    <property type="match status" value="1"/>
</dbReference>
<dbReference type="GO" id="GO:0016747">
    <property type="term" value="F:acyltransferase activity, transferring groups other than amino-acyl groups"/>
    <property type="evidence" value="ECO:0007669"/>
    <property type="project" value="InterPro"/>
</dbReference>
<proteinExistence type="predicted"/>
<comment type="caution">
    <text evidence="4">The sequence shown here is derived from an EMBL/GenBank/DDBJ whole genome shotgun (WGS) entry which is preliminary data.</text>
</comment>
<gene>
    <name evidence="4" type="ORF">DFR68_103392</name>
</gene>
<dbReference type="PANTHER" id="PTHR43800:SF1">
    <property type="entry name" value="PEPTIDYL-LYSINE N-ACETYLTRANSFERASE YJAB"/>
    <property type="match status" value="1"/>
</dbReference>